<evidence type="ECO:0000259" key="2">
    <source>
        <dbReference type="Pfam" id="PF07993"/>
    </source>
</evidence>
<dbReference type="Pfam" id="PF07993">
    <property type="entry name" value="NAD_binding_4"/>
    <property type="match status" value="1"/>
</dbReference>
<dbReference type="EC" id="1.2.1.84" evidence="1"/>
<dbReference type="SUPFAM" id="SSF51735">
    <property type="entry name" value="NAD(P)-binding Rossmann-fold domains"/>
    <property type="match status" value="1"/>
</dbReference>
<dbReference type="PANTHER" id="PTHR11011">
    <property type="entry name" value="MALE STERILITY PROTEIN 2-RELATED"/>
    <property type="match status" value="1"/>
</dbReference>
<gene>
    <name evidence="3" type="ORF">NTEN_LOCUS24059</name>
</gene>
<dbReference type="Gene3D" id="3.40.50.720">
    <property type="entry name" value="NAD(P)-binding Rossmann-like Domain"/>
    <property type="match status" value="1"/>
</dbReference>
<keyword evidence="1" id="KW-0560">Oxidoreductase</keyword>
<comment type="similarity">
    <text evidence="1">Belongs to the fatty acyl-CoA reductase family.</text>
</comment>
<protein>
    <recommendedName>
        <fullName evidence="1">Fatty acyl-CoA reductase</fullName>
        <ecNumber evidence="1">1.2.1.84</ecNumber>
    </recommendedName>
</protein>
<dbReference type="OrthoDB" id="429813at2759"/>
<dbReference type="InterPro" id="IPR026055">
    <property type="entry name" value="FAR"/>
</dbReference>
<evidence type="ECO:0000313" key="3">
    <source>
        <dbReference type="EMBL" id="CAB0020485.1"/>
    </source>
</evidence>
<dbReference type="Proteomes" id="UP000479000">
    <property type="component" value="Unassembled WGS sequence"/>
</dbReference>
<dbReference type="EMBL" id="CADCXU010035377">
    <property type="protein sequence ID" value="CAB0020485.1"/>
    <property type="molecule type" value="Genomic_DNA"/>
</dbReference>
<keyword evidence="1" id="KW-0444">Lipid biosynthesis</keyword>
<sequence length="64" mass="7134">MAASQIKDFYKGKNIFLTGGSGFVGVCLIEKLIRCTEVNKIYLLLRPKKGKAASERLDELEKNS</sequence>
<dbReference type="GO" id="GO:0005777">
    <property type="term" value="C:peroxisome"/>
    <property type="evidence" value="ECO:0007669"/>
    <property type="project" value="TreeGrafter"/>
</dbReference>
<comment type="catalytic activity">
    <reaction evidence="1">
        <text>a long-chain fatty acyl-CoA + 2 NADPH + 2 H(+) = a long-chain primary fatty alcohol + 2 NADP(+) + CoA</text>
        <dbReference type="Rhea" id="RHEA:52716"/>
        <dbReference type="ChEBI" id="CHEBI:15378"/>
        <dbReference type="ChEBI" id="CHEBI:57287"/>
        <dbReference type="ChEBI" id="CHEBI:57783"/>
        <dbReference type="ChEBI" id="CHEBI:58349"/>
        <dbReference type="ChEBI" id="CHEBI:77396"/>
        <dbReference type="ChEBI" id="CHEBI:83139"/>
        <dbReference type="EC" id="1.2.1.84"/>
    </reaction>
</comment>
<keyword evidence="1" id="KW-0521">NADP</keyword>
<dbReference type="GO" id="GO:0102965">
    <property type="term" value="F:alcohol-forming long-chain fatty acyl-CoA reductase activity"/>
    <property type="evidence" value="ECO:0007669"/>
    <property type="project" value="UniProtKB-EC"/>
</dbReference>
<dbReference type="PANTHER" id="PTHR11011:SF45">
    <property type="entry name" value="FATTY ACYL-COA REDUCTASE CG8306-RELATED"/>
    <property type="match status" value="1"/>
</dbReference>
<dbReference type="GO" id="GO:0080019">
    <property type="term" value="F:alcohol-forming very long-chain fatty acyl-CoA reductase activity"/>
    <property type="evidence" value="ECO:0007669"/>
    <property type="project" value="InterPro"/>
</dbReference>
<keyword evidence="1" id="KW-0443">Lipid metabolism</keyword>
<evidence type="ECO:0000256" key="1">
    <source>
        <dbReference type="RuleBase" id="RU363097"/>
    </source>
</evidence>
<comment type="function">
    <text evidence="1">Catalyzes the reduction of fatty acyl-CoA to fatty alcohols.</text>
</comment>
<name>A0A6H5HQZ3_9HEMI</name>
<dbReference type="InterPro" id="IPR013120">
    <property type="entry name" value="FAR_NAD-bd"/>
</dbReference>
<organism evidence="3 4">
    <name type="scientific">Nesidiocoris tenuis</name>
    <dbReference type="NCBI Taxonomy" id="355587"/>
    <lineage>
        <taxon>Eukaryota</taxon>
        <taxon>Metazoa</taxon>
        <taxon>Ecdysozoa</taxon>
        <taxon>Arthropoda</taxon>
        <taxon>Hexapoda</taxon>
        <taxon>Insecta</taxon>
        <taxon>Pterygota</taxon>
        <taxon>Neoptera</taxon>
        <taxon>Paraneoptera</taxon>
        <taxon>Hemiptera</taxon>
        <taxon>Heteroptera</taxon>
        <taxon>Panheteroptera</taxon>
        <taxon>Cimicomorpha</taxon>
        <taxon>Miridae</taxon>
        <taxon>Dicyphina</taxon>
        <taxon>Nesidiocoris</taxon>
    </lineage>
</organism>
<reference evidence="3 4" key="1">
    <citation type="submission" date="2020-02" db="EMBL/GenBank/DDBJ databases">
        <authorList>
            <person name="Ferguson B K."/>
        </authorList>
    </citation>
    <scope>NUCLEOTIDE SEQUENCE [LARGE SCALE GENOMIC DNA]</scope>
</reference>
<feature type="non-terminal residue" evidence="3">
    <location>
        <position position="64"/>
    </location>
</feature>
<accession>A0A6H5HQZ3</accession>
<proteinExistence type="inferred from homology"/>
<feature type="domain" description="Thioester reductase (TE)" evidence="2">
    <location>
        <begin position="17"/>
        <end position="63"/>
    </location>
</feature>
<dbReference type="AlphaFoldDB" id="A0A6H5HQZ3"/>
<dbReference type="GO" id="GO:0035336">
    <property type="term" value="P:long-chain fatty-acyl-CoA metabolic process"/>
    <property type="evidence" value="ECO:0007669"/>
    <property type="project" value="TreeGrafter"/>
</dbReference>
<evidence type="ECO:0000313" key="4">
    <source>
        <dbReference type="Proteomes" id="UP000479000"/>
    </source>
</evidence>
<dbReference type="InterPro" id="IPR036291">
    <property type="entry name" value="NAD(P)-bd_dom_sf"/>
</dbReference>
<keyword evidence="4" id="KW-1185">Reference proteome</keyword>